<evidence type="ECO:0000313" key="2">
    <source>
        <dbReference type="Proteomes" id="UP000697710"/>
    </source>
</evidence>
<dbReference type="Pfam" id="PF05114">
    <property type="entry name" value="MbnB_TglH_ChrH"/>
    <property type="match status" value="1"/>
</dbReference>
<dbReference type="EMBL" id="JAGQHR010000535">
    <property type="protein sequence ID" value="MCA9728981.1"/>
    <property type="molecule type" value="Genomic_DNA"/>
</dbReference>
<dbReference type="SUPFAM" id="SSF51658">
    <property type="entry name" value="Xylose isomerase-like"/>
    <property type="match status" value="1"/>
</dbReference>
<dbReference type="Gene3D" id="3.20.20.150">
    <property type="entry name" value="Divalent-metal-dependent TIM barrel enzymes"/>
    <property type="match status" value="1"/>
</dbReference>
<evidence type="ECO:0000313" key="1">
    <source>
        <dbReference type="EMBL" id="MCA9728981.1"/>
    </source>
</evidence>
<dbReference type="PANTHER" id="PTHR42194">
    <property type="entry name" value="UPF0276 PROTEIN HI_1600"/>
    <property type="match status" value="1"/>
</dbReference>
<dbReference type="InterPro" id="IPR036237">
    <property type="entry name" value="Xyl_isomerase-like_sf"/>
</dbReference>
<accession>A0A956RPT0</accession>
<dbReference type="PANTHER" id="PTHR42194:SF1">
    <property type="entry name" value="UPF0276 PROTEIN HI_1600"/>
    <property type="match status" value="1"/>
</dbReference>
<dbReference type="Proteomes" id="UP000697710">
    <property type="component" value="Unassembled WGS sequence"/>
</dbReference>
<organism evidence="1 2">
    <name type="scientific">Eiseniibacteriota bacterium</name>
    <dbReference type="NCBI Taxonomy" id="2212470"/>
    <lineage>
        <taxon>Bacteria</taxon>
        <taxon>Candidatus Eiseniibacteriota</taxon>
    </lineage>
</organism>
<comment type="caution">
    <text evidence="1">The sequence shown here is derived from an EMBL/GenBank/DDBJ whole genome shotgun (WGS) entry which is preliminary data.</text>
</comment>
<sequence>MDLPHLGIGVSTEYGAGESPSALDILGLREHAPQFAQFLEVGIEVVKGLDWHTRAWLERGLPTTYHFLDINLDDPRDMDEPWLAEVRALADRVRPAWLCGDAGLWHFGMRDRGHMLLLPPILSDANAAAMADGVARLREETGLEVLPENPPATVYVGNLHLLDYFAQVCDRADTGMLLDAAHLAIYQRLQGHDPLTGLDRFPLDRVLEIHVAGGIERDHGGFAYIEDSHTPQVLPDTWRILEYVVARAPHLKAVVFECERNPIAACLPAFGEIERVLHRHAAAPAFRT</sequence>
<proteinExistence type="predicted"/>
<reference evidence="1" key="1">
    <citation type="submission" date="2020-04" db="EMBL/GenBank/DDBJ databases">
        <authorList>
            <person name="Zhang T."/>
        </authorList>
    </citation>
    <scope>NUCLEOTIDE SEQUENCE</scope>
    <source>
        <strain evidence="1">HKST-UBA01</strain>
    </source>
</reference>
<dbReference type="AlphaFoldDB" id="A0A956RPT0"/>
<gene>
    <name evidence="1" type="ORF">KC729_14915</name>
</gene>
<dbReference type="InterPro" id="IPR007801">
    <property type="entry name" value="MbnB/TglH/ChrH"/>
</dbReference>
<reference evidence="1" key="2">
    <citation type="journal article" date="2021" name="Microbiome">
        <title>Successional dynamics and alternative stable states in a saline activated sludge microbial community over 9 years.</title>
        <authorList>
            <person name="Wang Y."/>
            <person name="Ye J."/>
            <person name="Ju F."/>
            <person name="Liu L."/>
            <person name="Boyd J.A."/>
            <person name="Deng Y."/>
            <person name="Parks D.H."/>
            <person name="Jiang X."/>
            <person name="Yin X."/>
            <person name="Woodcroft B.J."/>
            <person name="Tyson G.W."/>
            <person name="Hugenholtz P."/>
            <person name="Polz M.F."/>
            <person name="Zhang T."/>
        </authorList>
    </citation>
    <scope>NUCLEOTIDE SEQUENCE</scope>
    <source>
        <strain evidence="1">HKST-UBA01</strain>
    </source>
</reference>
<name>A0A956RPT0_UNCEI</name>
<protein>
    <submittedName>
        <fullName evidence="1">DUF692 family protein</fullName>
    </submittedName>
</protein>